<dbReference type="OrthoDB" id="9790967at2"/>
<dbReference type="eggNOG" id="COG1024">
    <property type="taxonomic scope" value="Bacteria"/>
</dbReference>
<evidence type="ECO:0000259" key="4">
    <source>
        <dbReference type="Pfam" id="PF16113"/>
    </source>
</evidence>
<proteinExistence type="predicted"/>
<dbReference type="EC" id="3.1.2.4" evidence="2"/>
<keyword evidence="5" id="KW-0413">Isomerase</keyword>
<dbReference type="Gene3D" id="3.90.226.10">
    <property type="entry name" value="2-enoyl-CoA Hydratase, Chain A, domain 1"/>
    <property type="match status" value="1"/>
</dbReference>
<evidence type="ECO:0000313" key="6">
    <source>
        <dbReference type="Proteomes" id="UP000001695"/>
    </source>
</evidence>
<keyword evidence="3" id="KW-0378">Hydrolase</keyword>
<evidence type="ECO:0000256" key="2">
    <source>
        <dbReference type="ARBA" id="ARBA00011915"/>
    </source>
</evidence>
<comment type="catalytic activity">
    <reaction evidence="1">
        <text>3-hydroxy-2-methylpropanoyl-CoA + H2O = 3-hydroxy-2-methylpropanoate + CoA + H(+)</text>
        <dbReference type="Rhea" id="RHEA:20888"/>
        <dbReference type="ChEBI" id="CHEBI:11805"/>
        <dbReference type="ChEBI" id="CHEBI:15377"/>
        <dbReference type="ChEBI" id="CHEBI:15378"/>
        <dbReference type="ChEBI" id="CHEBI:57287"/>
        <dbReference type="ChEBI" id="CHEBI:57340"/>
        <dbReference type="EC" id="3.1.2.4"/>
    </reaction>
</comment>
<dbReference type="EMBL" id="CP001016">
    <property type="protein sequence ID" value="ACB94266.1"/>
    <property type="molecule type" value="Genomic_DNA"/>
</dbReference>
<organism evidence="5 6">
    <name type="scientific">Beijerinckia indica subsp. indica (strain ATCC 9039 / DSM 1715 / NCIMB 8712)</name>
    <dbReference type="NCBI Taxonomy" id="395963"/>
    <lineage>
        <taxon>Bacteria</taxon>
        <taxon>Pseudomonadati</taxon>
        <taxon>Pseudomonadota</taxon>
        <taxon>Alphaproteobacteria</taxon>
        <taxon>Hyphomicrobiales</taxon>
        <taxon>Beijerinckiaceae</taxon>
        <taxon>Beijerinckia</taxon>
    </lineage>
</organism>
<dbReference type="SUPFAM" id="SSF52096">
    <property type="entry name" value="ClpP/crotonase"/>
    <property type="match status" value="1"/>
</dbReference>
<dbReference type="InterPro" id="IPR032259">
    <property type="entry name" value="HIBYL-CoA-H"/>
</dbReference>
<dbReference type="Pfam" id="PF16113">
    <property type="entry name" value="ECH_2"/>
    <property type="match status" value="1"/>
</dbReference>
<dbReference type="STRING" id="395963.Bind_0616"/>
<evidence type="ECO:0000256" key="3">
    <source>
        <dbReference type="ARBA" id="ARBA00022801"/>
    </source>
</evidence>
<reference evidence="5 6" key="2">
    <citation type="journal article" date="2010" name="J. Bacteriol.">
        <title>Complete genome sequence of Beijerinckia indica subsp. indica.</title>
        <authorList>
            <person name="Tamas I."/>
            <person name="Dedysh S.N."/>
            <person name="Liesack W."/>
            <person name="Stott M.B."/>
            <person name="Alam M."/>
            <person name="Murrell J.C."/>
            <person name="Dunfield P.F."/>
        </authorList>
    </citation>
    <scope>NUCLEOTIDE SEQUENCE [LARGE SCALE GENOMIC DNA]</scope>
    <source>
        <strain evidence="6">ATCC 9039 / DSM 1715 / NCIMB 8712</strain>
    </source>
</reference>
<gene>
    <name evidence="5" type="ordered locus">Bind_0616</name>
</gene>
<accession>B2IFQ5</accession>
<dbReference type="HOGENOM" id="CLU_009834_22_1_5"/>
<evidence type="ECO:0000313" key="5">
    <source>
        <dbReference type="EMBL" id="ACB94266.1"/>
    </source>
</evidence>
<dbReference type="GO" id="GO:0005829">
    <property type="term" value="C:cytosol"/>
    <property type="evidence" value="ECO:0007669"/>
    <property type="project" value="TreeGrafter"/>
</dbReference>
<dbReference type="CDD" id="cd06558">
    <property type="entry name" value="crotonase-like"/>
    <property type="match status" value="1"/>
</dbReference>
<dbReference type="InterPro" id="IPR029045">
    <property type="entry name" value="ClpP/crotonase-like_dom_sf"/>
</dbReference>
<dbReference type="NCBIfam" id="NF004127">
    <property type="entry name" value="PRK05617.1"/>
    <property type="match status" value="1"/>
</dbReference>
<dbReference type="RefSeq" id="WP_012383624.1">
    <property type="nucleotide sequence ID" value="NC_010581.1"/>
</dbReference>
<dbReference type="KEGG" id="bid:Bind_0616"/>
<dbReference type="PANTHER" id="PTHR43176">
    <property type="entry name" value="3-HYDROXYISOBUTYRYL-COA HYDROLASE-RELATED"/>
    <property type="match status" value="1"/>
</dbReference>
<evidence type="ECO:0000256" key="1">
    <source>
        <dbReference type="ARBA" id="ARBA00001709"/>
    </source>
</evidence>
<protein>
    <recommendedName>
        <fullName evidence="2">3-hydroxyisobutyryl-CoA hydrolase</fullName>
        <ecNumber evidence="2">3.1.2.4</ecNumber>
    </recommendedName>
</protein>
<keyword evidence="6" id="KW-1185">Reference proteome</keyword>
<dbReference type="Proteomes" id="UP000001695">
    <property type="component" value="Chromosome"/>
</dbReference>
<dbReference type="GO" id="GO:0016853">
    <property type="term" value="F:isomerase activity"/>
    <property type="evidence" value="ECO:0007669"/>
    <property type="project" value="UniProtKB-KW"/>
</dbReference>
<dbReference type="GO" id="GO:0006574">
    <property type="term" value="P:L-valine catabolic process"/>
    <property type="evidence" value="ECO:0007669"/>
    <property type="project" value="TreeGrafter"/>
</dbReference>
<dbReference type="InterPro" id="IPR045004">
    <property type="entry name" value="ECH_dom"/>
</dbReference>
<feature type="domain" description="Enoyl-CoA hydratase/isomerase" evidence="4">
    <location>
        <begin position="18"/>
        <end position="341"/>
    </location>
</feature>
<sequence>MNSVPFIDVLFFQRGHAGVITLNRPQSLNALTGPMVLAISDQLKIWADDPAVRVIILTGAGERGLCAGGDIRALCNSGKAGDGQAESFWRNEYALNDAIAHYPKPYVALMDGLVMGGGIGLSAHARHRIVTERSKLAMPEVGIGFLPDVGGTWLLSHAPGETGTFLGLTGTTFAGADALYAGFADVLIPSEHLEALIEKLAAVNEGEDVAAILKGAAIQSEPSFLALQRADIDRVFQGDSAEAMIAAANALGTDWSKTIAKTLLERSPTSVKVTLAALRRARKLPSLKACLEMELRAGLHILRGHDFYEGVRAQIIDKDRNPKWQPATLAEIDAATVNAHFDPV</sequence>
<reference evidence="6" key="1">
    <citation type="submission" date="2008-03" db="EMBL/GenBank/DDBJ databases">
        <title>Complete sequence of chromosome of Beijerinckia indica subsp. indica ATCC 9039.</title>
        <authorList>
            <consortium name="US DOE Joint Genome Institute"/>
            <person name="Copeland A."/>
            <person name="Lucas S."/>
            <person name="Lapidus A."/>
            <person name="Glavina del Rio T."/>
            <person name="Dalin E."/>
            <person name="Tice H."/>
            <person name="Bruce D."/>
            <person name="Goodwin L."/>
            <person name="Pitluck S."/>
            <person name="LaButti K."/>
            <person name="Schmutz J."/>
            <person name="Larimer F."/>
            <person name="Land M."/>
            <person name="Hauser L."/>
            <person name="Kyrpides N."/>
            <person name="Mikhailova N."/>
            <person name="Dunfield P.F."/>
            <person name="Dedysh S.N."/>
            <person name="Liesack W."/>
            <person name="Saw J.H."/>
            <person name="Alam M."/>
            <person name="Chen Y."/>
            <person name="Murrell J.C."/>
            <person name="Richardson P."/>
        </authorList>
    </citation>
    <scope>NUCLEOTIDE SEQUENCE [LARGE SCALE GENOMIC DNA]</scope>
    <source>
        <strain evidence="6">ATCC 9039 / DSM 1715 / NCIMB 8712</strain>
    </source>
</reference>
<dbReference type="GO" id="GO:0003860">
    <property type="term" value="F:3-hydroxyisobutyryl-CoA hydrolase activity"/>
    <property type="evidence" value="ECO:0007669"/>
    <property type="project" value="UniProtKB-EC"/>
</dbReference>
<name>B2IFQ5_BEII9</name>
<dbReference type="PANTHER" id="PTHR43176:SF3">
    <property type="entry name" value="3-HYDROXYISOBUTYRYL-COA HYDROLASE, MITOCHONDRIAL"/>
    <property type="match status" value="1"/>
</dbReference>
<dbReference type="AlphaFoldDB" id="B2IFQ5"/>